<dbReference type="Proteomes" id="UP000789831">
    <property type="component" value="Unassembled WGS sequence"/>
</dbReference>
<accession>A0A9N8VFK7</accession>
<reference evidence="1" key="1">
    <citation type="submission" date="2021-06" db="EMBL/GenBank/DDBJ databases">
        <authorList>
            <person name="Kallberg Y."/>
            <person name="Tangrot J."/>
            <person name="Rosling A."/>
        </authorList>
    </citation>
    <scope>NUCLEOTIDE SEQUENCE</scope>
    <source>
        <strain evidence="1">MT106</strain>
    </source>
</reference>
<dbReference type="EMBL" id="CAJVPL010000112">
    <property type="protein sequence ID" value="CAG8448676.1"/>
    <property type="molecule type" value="Genomic_DNA"/>
</dbReference>
<evidence type="ECO:0000313" key="2">
    <source>
        <dbReference type="Proteomes" id="UP000789831"/>
    </source>
</evidence>
<name>A0A9N8VFK7_9GLOM</name>
<gene>
    <name evidence="1" type="ORF">AGERDE_LOCUS1586</name>
</gene>
<organism evidence="1 2">
    <name type="scientific">Ambispora gerdemannii</name>
    <dbReference type="NCBI Taxonomy" id="144530"/>
    <lineage>
        <taxon>Eukaryota</taxon>
        <taxon>Fungi</taxon>
        <taxon>Fungi incertae sedis</taxon>
        <taxon>Mucoromycota</taxon>
        <taxon>Glomeromycotina</taxon>
        <taxon>Glomeromycetes</taxon>
        <taxon>Archaeosporales</taxon>
        <taxon>Ambisporaceae</taxon>
        <taxon>Ambispora</taxon>
    </lineage>
</organism>
<protein>
    <submittedName>
        <fullName evidence="1">10396_t:CDS:1</fullName>
    </submittedName>
</protein>
<sequence length="132" mass="15233">MTLYLSLVPDIRELNQGFIAPNPVVKGCPDGDRNLNIKVYISAFLSSPPHRLKFEELGCFLDFSDRISSGEDKYIQKMTEKLSSTARICLNPTFVVAKASFALKANKKFNKKKLVKEFRYFFLVEIRVYDLW</sequence>
<keyword evidence="2" id="KW-1185">Reference proteome</keyword>
<evidence type="ECO:0000313" key="1">
    <source>
        <dbReference type="EMBL" id="CAG8448676.1"/>
    </source>
</evidence>
<proteinExistence type="predicted"/>
<dbReference type="AlphaFoldDB" id="A0A9N8VFK7"/>
<comment type="caution">
    <text evidence="1">The sequence shown here is derived from an EMBL/GenBank/DDBJ whole genome shotgun (WGS) entry which is preliminary data.</text>
</comment>